<sequence length="320" mass="35302">MKICIVGGSGFVGTRLISNLKLDHAVQNLDKAASVTHADISEIADVREPKTFSGKFKGMDAVVLLAAEHRDDVTPTSLYYDVNVQGMKHILAEMDASGVKTMVFTSSVAIYGMNQASPPEESSSVAPFNHYGKSKWEAEEVLNEWIGQGEGRNALVVRPTVIFGEENRGNVYNLLKQIYTGKFLMIGDGLNRKSMAYVGNIVAFMQHKLETGVVGLEVFNYVDKPDFDMNTLVSEIYRHKGQPVPKLRIPYGIGILGGYCFDWIAKLTGKKLPISSIRVKKFCSSTEINSDKLDATGFERPVDFKEGLQRTLSHEFGAGH</sequence>
<dbReference type="Proteomes" id="UP000000925">
    <property type="component" value="Chromosome"/>
</dbReference>
<reference evidence="2 3" key="1">
    <citation type="journal article" date="2010" name="Stand. Genomic Sci.">
        <title>Complete genome sequence of Coraliomargarita akajimensis type strain (04OKA010-24).</title>
        <authorList>
            <person name="Mavromatis K."/>
            <person name="Abt B."/>
            <person name="Brambilla E."/>
            <person name="Lapidus A."/>
            <person name="Copeland A."/>
            <person name="Deshpande S."/>
            <person name="Nolan M."/>
            <person name="Lucas S."/>
            <person name="Tice H."/>
            <person name="Cheng J.F."/>
            <person name="Han C."/>
            <person name="Detter J.C."/>
            <person name="Woyke T."/>
            <person name="Goodwin L."/>
            <person name="Pitluck S."/>
            <person name="Held B."/>
            <person name="Brettin T."/>
            <person name="Tapia R."/>
            <person name="Ivanova N."/>
            <person name="Mikhailova N."/>
            <person name="Pati A."/>
            <person name="Liolios K."/>
            <person name="Chen A."/>
            <person name="Palaniappan K."/>
            <person name="Land M."/>
            <person name="Hauser L."/>
            <person name="Chang Y.J."/>
            <person name="Jeffries C.D."/>
            <person name="Rohde M."/>
            <person name="Goker M."/>
            <person name="Bristow J."/>
            <person name="Eisen J.A."/>
            <person name="Markowitz V."/>
            <person name="Hugenholtz P."/>
            <person name="Klenk H.P."/>
            <person name="Kyrpides N.C."/>
        </authorList>
    </citation>
    <scope>NUCLEOTIDE SEQUENCE [LARGE SCALE GENOMIC DNA]</scope>
    <source>
        <strain evidence="3">DSM 45221 / IAM 15411 / JCM 23193 / KCTC 12865</strain>
    </source>
</reference>
<dbReference type="HOGENOM" id="CLU_007383_6_2_0"/>
<dbReference type="eggNOG" id="COG0451">
    <property type="taxonomic scope" value="Bacteria"/>
</dbReference>
<proteinExistence type="predicted"/>
<keyword evidence="3" id="KW-1185">Reference proteome</keyword>
<dbReference type="STRING" id="583355.Caka_1981"/>
<dbReference type="AlphaFoldDB" id="D5EKU2"/>
<feature type="domain" description="NAD-dependent epimerase/dehydratase" evidence="1">
    <location>
        <begin position="3"/>
        <end position="211"/>
    </location>
</feature>
<evidence type="ECO:0000313" key="3">
    <source>
        <dbReference type="Proteomes" id="UP000000925"/>
    </source>
</evidence>
<name>D5EKU2_CORAD</name>
<dbReference type="OrthoDB" id="9801056at2"/>
<dbReference type="Pfam" id="PF01370">
    <property type="entry name" value="Epimerase"/>
    <property type="match status" value="1"/>
</dbReference>
<dbReference type="EMBL" id="CP001998">
    <property type="protein sequence ID" value="ADE54999.1"/>
    <property type="molecule type" value="Genomic_DNA"/>
</dbReference>
<organism evidence="2 3">
    <name type="scientific">Coraliomargarita akajimensis (strain DSM 45221 / IAM 15411 / JCM 23193 / KCTC 12865 / 04OKA010-24)</name>
    <dbReference type="NCBI Taxonomy" id="583355"/>
    <lineage>
        <taxon>Bacteria</taxon>
        <taxon>Pseudomonadati</taxon>
        <taxon>Verrucomicrobiota</taxon>
        <taxon>Opitutia</taxon>
        <taxon>Puniceicoccales</taxon>
        <taxon>Coraliomargaritaceae</taxon>
        <taxon>Coraliomargarita</taxon>
    </lineage>
</organism>
<evidence type="ECO:0000313" key="2">
    <source>
        <dbReference type="EMBL" id="ADE54999.1"/>
    </source>
</evidence>
<dbReference type="RefSeq" id="WP_013043721.1">
    <property type="nucleotide sequence ID" value="NC_014008.1"/>
</dbReference>
<gene>
    <name evidence="2" type="ordered locus">Caka_1981</name>
</gene>
<dbReference type="SUPFAM" id="SSF51735">
    <property type="entry name" value="NAD(P)-binding Rossmann-fold domains"/>
    <property type="match status" value="1"/>
</dbReference>
<protein>
    <submittedName>
        <fullName evidence="2">NAD-dependent epimerase/dehydratase</fullName>
    </submittedName>
</protein>
<dbReference type="InterPro" id="IPR050177">
    <property type="entry name" value="Lipid_A_modif_metabolic_enz"/>
</dbReference>
<dbReference type="KEGG" id="caa:Caka_1981"/>
<dbReference type="InterPro" id="IPR001509">
    <property type="entry name" value="Epimerase_deHydtase"/>
</dbReference>
<evidence type="ECO:0000259" key="1">
    <source>
        <dbReference type="Pfam" id="PF01370"/>
    </source>
</evidence>
<accession>D5EKU2</accession>
<dbReference type="Gene3D" id="3.40.50.720">
    <property type="entry name" value="NAD(P)-binding Rossmann-like Domain"/>
    <property type="match status" value="1"/>
</dbReference>
<dbReference type="InterPro" id="IPR036291">
    <property type="entry name" value="NAD(P)-bd_dom_sf"/>
</dbReference>
<dbReference type="PANTHER" id="PTHR43245">
    <property type="entry name" value="BIFUNCTIONAL POLYMYXIN RESISTANCE PROTEIN ARNA"/>
    <property type="match status" value="1"/>
</dbReference>